<proteinExistence type="predicted"/>
<protein>
    <recommendedName>
        <fullName evidence="3">MmcQ/YjbR family DNA-binding protein</fullName>
    </recommendedName>
</protein>
<evidence type="ECO:0000313" key="1">
    <source>
        <dbReference type="EMBL" id="GAA1102261.1"/>
    </source>
</evidence>
<evidence type="ECO:0000313" key="2">
    <source>
        <dbReference type="Proteomes" id="UP001501581"/>
    </source>
</evidence>
<dbReference type="EMBL" id="BAAALG010000008">
    <property type="protein sequence ID" value="GAA1102261.1"/>
    <property type="molecule type" value="Genomic_DNA"/>
</dbReference>
<evidence type="ECO:0008006" key="3">
    <source>
        <dbReference type="Google" id="ProtNLM"/>
    </source>
</evidence>
<sequence>MPVWMVEQVRKIVDPLPRAYEESAWVGVRWRIGSATVAHLFGGEDGLIRITLRGEPDEVAAFEHLGGPYFRAGWGDNVIGMVLDDGTDWSEVGELLLDSYCLQAPEGLAAQVQRPDAAPEPGQA</sequence>
<comment type="caution">
    <text evidence="1">The sequence shown here is derived from an EMBL/GenBank/DDBJ whole genome shotgun (WGS) entry which is preliminary data.</text>
</comment>
<dbReference type="Proteomes" id="UP001501581">
    <property type="component" value="Unassembled WGS sequence"/>
</dbReference>
<accession>A0ABN1TU23</accession>
<reference evidence="1 2" key="1">
    <citation type="journal article" date="2019" name="Int. J. Syst. Evol. Microbiol.">
        <title>The Global Catalogue of Microorganisms (GCM) 10K type strain sequencing project: providing services to taxonomists for standard genome sequencing and annotation.</title>
        <authorList>
            <consortium name="The Broad Institute Genomics Platform"/>
            <consortium name="The Broad Institute Genome Sequencing Center for Infectious Disease"/>
            <person name="Wu L."/>
            <person name="Ma J."/>
        </authorList>
    </citation>
    <scope>NUCLEOTIDE SEQUENCE [LARGE SCALE GENOMIC DNA]</scope>
    <source>
        <strain evidence="1 2">JCM 13008</strain>
    </source>
</reference>
<dbReference type="InterPro" id="IPR038056">
    <property type="entry name" value="YjbR-like_sf"/>
</dbReference>
<organism evidence="1 2">
    <name type="scientific">Nocardioides dubius</name>
    <dbReference type="NCBI Taxonomy" id="317019"/>
    <lineage>
        <taxon>Bacteria</taxon>
        <taxon>Bacillati</taxon>
        <taxon>Actinomycetota</taxon>
        <taxon>Actinomycetes</taxon>
        <taxon>Propionibacteriales</taxon>
        <taxon>Nocardioidaceae</taxon>
        <taxon>Nocardioides</taxon>
    </lineage>
</organism>
<dbReference type="SUPFAM" id="SSF142906">
    <property type="entry name" value="YjbR-like"/>
    <property type="match status" value="1"/>
</dbReference>
<gene>
    <name evidence="1" type="ORF">GCM10009668_20930</name>
</gene>
<name>A0ABN1TU23_9ACTN</name>
<keyword evidence="2" id="KW-1185">Reference proteome</keyword>